<dbReference type="Gene3D" id="1.25.40.10">
    <property type="entry name" value="Tetratricopeptide repeat domain"/>
    <property type="match status" value="2"/>
</dbReference>
<feature type="repeat" description="TPR" evidence="3">
    <location>
        <begin position="72"/>
        <end position="105"/>
    </location>
</feature>
<sequence length="228" mass="25744">MENNITTRPGQEEKMLPLSRALVILGIVTGIIVAVGLIIGYTFFWGKYQHQTYSDIVFETARQHVKQNPKSAMAHLELGYAYLMQGKADQALKEYQKAYKLDPKNRQVQYNLALGYMAKKDYPAAIKILEPLTKQGLFDLEAHYSLGEAYYNNGQYREALKAFSQAAGIRPGLANIYYYMALCYEKLGDKNNAIAQIDKALRLAPNYTEFQELKAKLTGQPVGGERRG</sequence>
<proteinExistence type="predicted"/>
<dbReference type="InterPro" id="IPR051012">
    <property type="entry name" value="CellSynth/LPSAsmb/PSIAsmb"/>
</dbReference>
<dbReference type="OrthoDB" id="305319at2"/>
<dbReference type="PANTHER" id="PTHR45586">
    <property type="entry name" value="TPR REPEAT-CONTAINING PROTEIN PA4667"/>
    <property type="match status" value="1"/>
</dbReference>
<dbReference type="AlphaFoldDB" id="A0A3N5BA05"/>
<dbReference type="PROSITE" id="PS50293">
    <property type="entry name" value="TPR_REGION"/>
    <property type="match status" value="3"/>
</dbReference>
<feature type="repeat" description="TPR" evidence="3">
    <location>
        <begin position="140"/>
        <end position="173"/>
    </location>
</feature>
<protein>
    <submittedName>
        <fullName evidence="6">Tetratricopeptide repeat protein</fullName>
    </submittedName>
</protein>
<dbReference type="Proteomes" id="UP000282654">
    <property type="component" value="Unassembled WGS sequence"/>
</dbReference>
<keyword evidence="4" id="KW-1133">Transmembrane helix</keyword>
<dbReference type="Pfam" id="PF07719">
    <property type="entry name" value="TPR_2"/>
    <property type="match status" value="1"/>
</dbReference>
<reference evidence="6 7" key="1">
    <citation type="submission" date="2018-11" db="EMBL/GenBank/DDBJ databases">
        <title>Genomic Encyclopedia of Type Strains, Phase IV (KMG-IV): sequencing the most valuable type-strain genomes for metagenomic binning, comparative biology and taxonomic classification.</title>
        <authorList>
            <person name="Goeker M."/>
        </authorList>
    </citation>
    <scope>NUCLEOTIDE SEQUENCE [LARGE SCALE GENOMIC DNA]</scope>
    <source>
        <strain evidence="6 7">DSM 102936</strain>
    </source>
</reference>
<evidence type="ECO:0000313" key="7">
    <source>
        <dbReference type="Proteomes" id="UP000282654"/>
    </source>
</evidence>
<keyword evidence="1" id="KW-0677">Repeat</keyword>
<keyword evidence="2 3" id="KW-0802">TPR repeat</keyword>
<dbReference type="InterPro" id="IPR013105">
    <property type="entry name" value="TPR_2"/>
</dbReference>
<keyword evidence="7" id="KW-1185">Reference proteome</keyword>
<dbReference type="InterPro" id="IPR011990">
    <property type="entry name" value="TPR-like_helical_dom_sf"/>
</dbReference>
<dbReference type="SMART" id="SM00028">
    <property type="entry name" value="TPR"/>
    <property type="match status" value="3"/>
</dbReference>
<evidence type="ECO:0000259" key="5">
    <source>
        <dbReference type="Pfam" id="PF23914"/>
    </source>
</evidence>
<dbReference type="InterPro" id="IPR019734">
    <property type="entry name" value="TPR_rpt"/>
</dbReference>
<evidence type="ECO:0000256" key="2">
    <source>
        <dbReference type="ARBA" id="ARBA00022803"/>
    </source>
</evidence>
<dbReference type="SUPFAM" id="SSF48452">
    <property type="entry name" value="TPR-like"/>
    <property type="match status" value="1"/>
</dbReference>
<dbReference type="PANTHER" id="PTHR45586:SF1">
    <property type="entry name" value="LIPOPOLYSACCHARIDE ASSEMBLY PROTEIN B"/>
    <property type="match status" value="1"/>
</dbReference>
<name>A0A3N5BA05_9THEO</name>
<dbReference type="EMBL" id="RKRE01000003">
    <property type="protein sequence ID" value="RPF42485.1"/>
    <property type="molecule type" value="Genomic_DNA"/>
</dbReference>
<dbReference type="RefSeq" id="WP_123930654.1">
    <property type="nucleotide sequence ID" value="NZ_RKRE01000003.1"/>
</dbReference>
<feature type="domain" description="Cytochrome c-type biogenesis protein H TPR" evidence="5">
    <location>
        <begin position="62"/>
        <end position="166"/>
    </location>
</feature>
<accession>A0A3N5BA05</accession>
<comment type="caution">
    <text evidence="6">The sequence shown here is derived from an EMBL/GenBank/DDBJ whole genome shotgun (WGS) entry which is preliminary data.</text>
</comment>
<gene>
    <name evidence="6" type="ORF">EDD75_1586</name>
</gene>
<feature type="transmembrane region" description="Helical" evidence="4">
    <location>
        <begin position="21"/>
        <end position="45"/>
    </location>
</feature>
<keyword evidence="4" id="KW-0472">Membrane</keyword>
<keyword evidence="4" id="KW-0812">Transmembrane</keyword>
<feature type="repeat" description="TPR" evidence="3">
    <location>
        <begin position="174"/>
        <end position="207"/>
    </location>
</feature>
<organism evidence="6 7">
    <name type="scientific">Thermodesulfitimonas autotrophica</name>
    <dbReference type="NCBI Taxonomy" id="1894989"/>
    <lineage>
        <taxon>Bacteria</taxon>
        <taxon>Bacillati</taxon>
        <taxon>Bacillota</taxon>
        <taxon>Clostridia</taxon>
        <taxon>Thermoanaerobacterales</taxon>
        <taxon>Thermoanaerobacteraceae</taxon>
        <taxon>Thermodesulfitimonas</taxon>
    </lineage>
</organism>
<dbReference type="PROSITE" id="PS50005">
    <property type="entry name" value="TPR"/>
    <property type="match status" value="3"/>
</dbReference>
<evidence type="ECO:0000256" key="3">
    <source>
        <dbReference type="PROSITE-ProRule" id="PRU00339"/>
    </source>
</evidence>
<dbReference type="Pfam" id="PF23914">
    <property type="entry name" value="TPR_CcmH_CycH"/>
    <property type="match status" value="1"/>
</dbReference>
<evidence type="ECO:0000256" key="1">
    <source>
        <dbReference type="ARBA" id="ARBA00022737"/>
    </source>
</evidence>
<dbReference type="InterPro" id="IPR056413">
    <property type="entry name" value="TPR_CcmH_CycH"/>
</dbReference>
<evidence type="ECO:0000313" key="6">
    <source>
        <dbReference type="EMBL" id="RPF42485.1"/>
    </source>
</evidence>
<evidence type="ECO:0000256" key="4">
    <source>
        <dbReference type="SAM" id="Phobius"/>
    </source>
</evidence>